<dbReference type="Proteomes" id="UP000320762">
    <property type="component" value="Unassembled WGS sequence"/>
</dbReference>
<name>A0A550BW12_9AGAR</name>
<keyword evidence="2" id="KW-1185">Reference proteome</keyword>
<organism evidence="1 2">
    <name type="scientific">Schizophyllum amplum</name>
    <dbReference type="NCBI Taxonomy" id="97359"/>
    <lineage>
        <taxon>Eukaryota</taxon>
        <taxon>Fungi</taxon>
        <taxon>Dikarya</taxon>
        <taxon>Basidiomycota</taxon>
        <taxon>Agaricomycotina</taxon>
        <taxon>Agaricomycetes</taxon>
        <taxon>Agaricomycetidae</taxon>
        <taxon>Agaricales</taxon>
        <taxon>Schizophyllaceae</taxon>
        <taxon>Schizophyllum</taxon>
    </lineage>
</organism>
<evidence type="ECO:0000313" key="1">
    <source>
        <dbReference type="EMBL" id="TRM56728.1"/>
    </source>
</evidence>
<dbReference type="AlphaFoldDB" id="A0A550BW12"/>
<gene>
    <name evidence="1" type="ORF">BD626DRAFT_541025</name>
</gene>
<sequence>MSASRRYCGIPMEERIKEQRIMYRLTNAQTAPVRAGYYILCGHVNACCWSAQLPLKDTYLAAKNLYAEHVREHLKNGLLKINRHSIEPNCPRFQDPSVFHSQYQCCDSAHGDKKYGHVDEFYVQHVVREHLTFAFGIWCPVCGFRLRSIARNLPRGYRVEDLDSAPPRYVPPDIVQYPELPLRKYLLEHYEMGLCSQLRTLWRGTPQAVAQAKIQERRMETGLFLLNR</sequence>
<protein>
    <submittedName>
        <fullName evidence="1">Uncharacterized protein</fullName>
    </submittedName>
</protein>
<proteinExistence type="predicted"/>
<comment type="caution">
    <text evidence="1">The sequence shown here is derived from an EMBL/GenBank/DDBJ whole genome shotgun (WGS) entry which is preliminary data.</text>
</comment>
<reference evidence="1 2" key="1">
    <citation type="journal article" date="2019" name="New Phytol.">
        <title>Comparative genomics reveals unique wood-decay strategies and fruiting body development in the Schizophyllaceae.</title>
        <authorList>
            <person name="Almasi E."/>
            <person name="Sahu N."/>
            <person name="Krizsan K."/>
            <person name="Balint B."/>
            <person name="Kovacs G.M."/>
            <person name="Kiss B."/>
            <person name="Cseklye J."/>
            <person name="Drula E."/>
            <person name="Henrissat B."/>
            <person name="Nagy I."/>
            <person name="Chovatia M."/>
            <person name="Adam C."/>
            <person name="LaButti K."/>
            <person name="Lipzen A."/>
            <person name="Riley R."/>
            <person name="Grigoriev I.V."/>
            <person name="Nagy L.G."/>
        </authorList>
    </citation>
    <scope>NUCLEOTIDE SEQUENCE [LARGE SCALE GENOMIC DNA]</scope>
    <source>
        <strain evidence="1 2">NL-1724</strain>
    </source>
</reference>
<accession>A0A550BW12</accession>
<evidence type="ECO:0000313" key="2">
    <source>
        <dbReference type="Proteomes" id="UP000320762"/>
    </source>
</evidence>
<dbReference type="EMBL" id="VDMD01000060">
    <property type="protein sequence ID" value="TRM56728.1"/>
    <property type="molecule type" value="Genomic_DNA"/>
</dbReference>